<dbReference type="Proteomes" id="UP000594681">
    <property type="component" value="Chromosome"/>
</dbReference>
<protein>
    <submittedName>
        <fullName evidence="1">Copper transporter</fullName>
    </submittedName>
</protein>
<accession>A0A7T0KGH3</accession>
<dbReference type="GO" id="GO:0016020">
    <property type="term" value="C:membrane"/>
    <property type="evidence" value="ECO:0007669"/>
    <property type="project" value="InterPro"/>
</dbReference>
<dbReference type="RefSeq" id="WP_165006926.1">
    <property type="nucleotide sequence ID" value="NZ_CP064954.1"/>
</dbReference>
<evidence type="ECO:0000313" key="1">
    <source>
        <dbReference type="EMBL" id="QPK80144.1"/>
    </source>
</evidence>
<keyword evidence="2" id="KW-1185">Reference proteome</keyword>
<dbReference type="EMBL" id="CP064954">
    <property type="protein sequence ID" value="QPK80144.1"/>
    <property type="molecule type" value="Genomic_DNA"/>
</dbReference>
<dbReference type="KEGG" id="cliz:G7Y31_05540"/>
<dbReference type="InterPro" id="IPR021522">
    <property type="entry name" value="MctB"/>
</dbReference>
<gene>
    <name evidence="1" type="ORF">G7Y31_05540</name>
</gene>
<reference evidence="1 2" key="1">
    <citation type="submission" date="2020-11" db="EMBL/GenBank/DDBJ databases">
        <title>Corynebacterium sp. ZJ-599.</title>
        <authorList>
            <person name="Zhou J."/>
        </authorList>
    </citation>
    <scope>NUCLEOTIDE SEQUENCE [LARGE SCALE GENOMIC DNA]</scope>
    <source>
        <strain evidence="1 2">ZJ-599</strain>
    </source>
</reference>
<organism evidence="1 2">
    <name type="scientific">Corynebacterium lizhenjunii</name>
    <dbReference type="NCBI Taxonomy" id="2709394"/>
    <lineage>
        <taxon>Bacteria</taxon>
        <taxon>Bacillati</taxon>
        <taxon>Actinomycetota</taxon>
        <taxon>Actinomycetes</taxon>
        <taxon>Mycobacteriales</taxon>
        <taxon>Corynebacteriaceae</taxon>
        <taxon>Corynebacterium</taxon>
    </lineage>
</organism>
<proteinExistence type="predicted"/>
<sequence>MPQRYAAKAPVVAGVGFGVAAGVVFGALGVGPVLAGDDTAEIREQHRRTVQDMHTLESQVSTADDVVGSLSEEIVDQTLTQRPVLVLTTATASDFDVKAVVKSLDAAGRVDAGTIKLNKPLFEQDRQSDVQAVLQKSVPDKLRLPGKDKPAGQAAGTALAQAFFLDAQSTQPLMTDKQRAELLQALREKDFITYEDGSILPAQAVVIVDGKSSGVGFTEFSAPAMAQFAATLHSTGKNVVLAARIESAGAEGTIGRLREEHPEVSTVDSIDRGWARMAVPLAVREQLDGGAGAYGAAASASSGLPPRPEPATVPEVSYYAPYAGYGAY</sequence>
<dbReference type="AlphaFoldDB" id="A0A7T0KGH3"/>
<name>A0A7T0KGH3_9CORY</name>
<dbReference type="GO" id="GO:0055070">
    <property type="term" value="P:copper ion homeostasis"/>
    <property type="evidence" value="ECO:0007669"/>
    <property type="project" value="InterPro"/>
</dbReference>
<dbReference type="Pfam" id="PF11382">
    <property type="entry name" value="MctB"/>
    <property type="match status" value="1"/>
</dbReference>
<evidence type="ECO:0000313" key="2">
    <source>
        <dbReference type="Proteomes" id="UP000594681"/>
    </source>
</evidence>